<dbReference type="InterPro" id="IPR002745">
    <property type="entry name" value="Ptrans_KptA/Tpt1"/>
</dbReference>
<organism evidence="1 2">
    <name type="scientific">Jiangella alba</name>
    <dbReference type="NCBI Taxonomy" id="561176"/>
    <lineage>
        <taxon>Bacteria</taxon>
        <taxon>Bacillati</taxon>
        <taxon>Actinomycetota</taxon>
        <taxon>Actinomycetes</taxon>
        <taxon>Jiangellales</taxon>
        <taxon>Jiangellaceae</taxon>
        <taxon>Jiangella</taxon>
    </lineage>
</organism>
<dbReference type="AlphaFoldDB" id="A0A1H5J426"/>
<dbReference type="Pfam" id="PF01885">
    <property type="entry name" value="PTS_2-RNA"/>
    <property type="match status" value="1"/>
</dbReference>
<keyword evidence="1" id="KW-0808">Transferase</keyword>
<sequence length="48" mass="5582">MTLRGIDLTREISHALRHEPWLYELELDDEGWVPVDQILAGLREKVAP</sequence>
<dbReference type="SUPFAM" id="SSF56399">
    <property type="entry name" value="ADP-ribosylation"/>
    <property type="match status" value="1"/>
</dbReference>
<protein>
    <submittedName>
        <fullName evidence="1">RNA 2'-phosphotransferase, Tpt1 / KptA family</fullName>
    </submittedName>
</protein>
<dbReference type="RefSeq" id="WP_216094547.1">
    <property type="nucleotide sequence ID" value="NZ_FNUC01000003.1"/>
</dbReference>
<dbReference type="STRING" id="561176.SAMN04488561_1433"/>
<dbReference type="Proteomes" id="UP000181980">
    <property type="component" value="Unassembled WGS sequence"/>
</dbReference>
<dbReference type="Gene3D" id="1.10.10.970">
    <property type="entry name" value="RNA 2'-phosphotransferase, Tpt1/KptA family, N-terminal domain"/>
    <property type="match status" value="1"/>
</dbReference>
<gene>
    <name evidence="1" type="ORF">SAMN04488561_1433</name>
</gene>
<name>A0A1H5J426_9ACTN</name>
<evidence type="ECO:0000313" key="2">
    <source>
        <dbReference type="Proteomes" id="UP000181980"/>
    </source>
</evidence>
<keyword evidence="2" id="KW-1185">Reference proteome</keyword>
<accession>A0A1H5J426</accession>
<dbReference type="InterPro" id="IPR042080">
    <property type="entry name" value="RNA_2'-PTrans_N"/>
</dbReference>
<proteinExistence type="predicted"/>
<dbReference type="EMBL" id="FNUC01000003">
    <property type="protein sequence ID" value="SEE47265.1"/>
    <property type="molecule type" value="Genomic_DNA"/>
</dbReference>
<reference evidence="2" key="1">
    <citation type="submission" date="2016-10" db="EMBL/GenBank/DDBJ databases">
        <authorList>
            <person name="Varghese N."/>
            <person name="Submissions S."/>
        </authorList>
    </citation>
    <scope>NUCLEOTIDE SEQUENCE [LARGE SCALE GENOMIC DNA]</scope>
    <source>
        <strain evidence="2">DSM 45237</strain>
    </source>
</reference>
<evidence type="ECO:0000313" key="1">
    <source>
        <dbReference type="EMBL" id="SEE47265.1"/>
    </source>
</evidence>
<dbReference type="GO" id="GO:0016740">
    <property type="term" value="F:transferase activity"/>
    <property type="evidence" value="ECO:0007669"/>
    <property type="project" value="UniProtKB-KW"/>
</dbReference>